<keyword evidence="4" id="KW-1185">Reference proteome</keyword>
<dbReference type="Proteomes" id="UP001597369">
    <property type="component" value="Unassembled WGS sequence"/>
</dbReference>
<proteinExistence type="predicted"/>
<dbReference type="Pfam" id="PF09557">
    <property type="entry name" value="DUF2382"/>
    <property type="match status" value="1"/>
</dbReference>
<gene>
    <name evidence="3" type="ORF">ACFSKU_19975</name>
</gene>
<feature type="compositionally biased region" description="Low complexity" evidence="1">
    <location>
        <begin position="35"/>
        <end position="49"/>
    </location>
</feature>
<dbReference type="RefSeq" id="WP_229957314.1">
    <property type="nucleotide sequence ID" value="NZ_JAJJWI010000001.1"/>
</dbReference>
<dbReference type="InterPro" id="IPR052967">
    <property type="entry name" value="Stress_Response_Assoc"/>
</dbReference>
<dbReference type="PANTHER" id="PTHR38463">
    <property type="entry name" value="STRESS RESPONSE PROTEIN YSNF"/>
    <property type="match status" value="1"/>
</dbReference>
<dbReference type="InterPro" id="IPR019060">
    <property type="entry name" value="DUF2382"/>
</dbReference>
<protein>
    <submittedName>
        <fullName evidence="3">YsnF/AvaK domain-containing protein</fullName>
    </submittedName>
</protein>
<name>A0ABW4X3I0_9BACT</name>
<evidence type="ECO:0000313" key="4">
    <source>
        <dbReference type="Proteomes" id="UP001597369"/>
    </source>
</evidence>
<sequence length="262" mass="29044">MAQTVIGIFDSLTEAQDAAMQLTNSGFTRENIDIADQSATSGTGTSTDTYNEEDNDSISNFFSSLFGNDDDTSRYSNVARRSAIVTVHVQSPAEAERAADILDEYGAVDIDERASQYRSGTGTTATGVREEHAESTIPIIEEQLEVGKREVETGGIRLRSRIIERPVEEHLRLRQEHVWVERTPTNRPATEADFTKLKAGDINVTEHAEVPMVDKQARVVEEVSFGTEVEEHDENIKGTVRKTDVEIDDLDKDTDLNRPTGI</sequence>
<comment type="caution">
    <text evidence="3">The sequence shown here is derived from an EMBL/GenBank/DDBJ whole genome shotgun (WGS) entry which is preliminary data.</text>
</comment>
<reference evidence="4" key="1">
    <citation type="journal article" date="2019" name="Int. J. Syst. Evol. Microbiol.">
        <title>The Global Catalogue of Microorganisms (GCM) 10K type strain sequencing project: providing services to taxonomists for standard genome sequencing and annotation.</title>
        <authorList>
            <consortium name="The Broad Institute Genomics Platform"/>
            <consortium name="The Broad Institute Genome Sequencing Center for Infectious Disease"/>
            <person name="Wu L."/>
            <person name="Ma J."/>
        </authorList>
    </citation>
    <scope>NUCLEOTIDE SEQUENCE [LARGE SCALE GENOMIC DNA]</scope>
    <source>
        <strain evidence="4">JCM 16545</strain>
    </source>
</reference>
<feature type="domain" description="DUF2382" evidence="2">
    <location>
        <begin position="138"/>
        <end position="247"/>
    </location>
</feature>
<accession>A0ABW4X3I0</accession>
<organism evidence="3 4">
    <name type="scientific">Pontibacter silvestris</name>
    <dbReference type="NCBI Taxonomy" id="2305183"/>
    <lineage>
        <taxon>Bacteria</taxon>
        <taxon>Pseudomonadati</taxon>
        <taxon>Bacteroidota</taxon>
        <taxon>Cytophagia</taxon>
        <taxon>Cytophagales</taxon>
        <taxon>Hymenobacteraceae</taxon>
        <taxon>Pontibacter</taxon>
    </lineage>
</organism>
<feature type="region of interest" description="Disordered" evidence="1">
    <location>
        <begin position="33"/>
        <end position="54"/>
    </location>
</feature>
<evidence type="ECO:0000256" key="1">
    <source>
        <dbReference type="SAM" id="MobiDB-lite"/>
    </source>
</evidence>
<dbReference type="EMBL" id="JBHUHV010000058">
    <property type="protein sequence ID" value="MFD2069172.1"/>
    <property type="molecule type" value="Genomic_DNA"/>
</dbReference>
<evidence type="ECO:0000259" key="2">
    <source>
        <dbReference type="Pfam" id="PF09557"/>
    </source>
</evidence>
<evidence type="ECO:0000313" key="3">
    <source>
        <dbReference type="EMBL" id="MFD2069172.1"/>
    </source>
</evidence>
<dbReference type="PANTHER" id="PTHR38463:SF1">
    <property type="entry name" value="STRESS RESPONSE PROTEIN YSNF"/>
    <property type="match status" value="1"/>
</dbReference>